<dbReference type="EMBL" id="JBBPDW010000042">
    <property type="protein sequence ID" value="KAK7534557.1"/>
    <property type="molecule type" value="Genomic_DNA"/>
</dbReference>
<feature type="transmembrane region" description="Helical" evidence="1">
    <location>
        <begin position="44"/>
        <end position="61"/>
    </location>
</feature>
<keyword evidence="3" id="KW-1185">Reference proteome</keyword>
<reference evidence="2 3" key="1">
    <citation type="submission" date="2024-04" db="EMBL/GenBank/DDBJ databases">
        <title>Phyllosticta paracitricarpa is synonymous to the EU quarantine fungus P. citricarpa based on phylogenomic analyses.</title>
        <authorList>
            <consortium name="Lawrence Berkeley National Laboratory"/>
            <person name="Van Ingen-Buijs V.A."/>
            <person name="Van Westerhoven A.C."/>
            <person name="Haridas S."/>
            <person name="Skiadas P."/>
            <person name="Martin F."/>
            <person name="Groenewald J.Z."/>
            <person name="Crous P.W."/>
            <person name="Seidl M.F."/>
        </authorList>
    </citation>
    <scope>NUCLEOTIDE SEQUENCE [LARGE SCALE GENOMIC DNA]</scope>
    <source>
        <strain evidence="2 3">CBS 122670</strain>
    </source>
</reference>
<evidence type="ECO:0000256" key="1">
    <source>
        <dbReference type="SAM" id="Phobius"/>
    </source>
</evidence>
<gene>
    <name evidence="2" type="ORF">IWX46DRAFT_311178</name>
</gene>
<accession>A0ABR1LLA8</accession>
<evidence type="ECO:0000313" key="2">
    <source>
        <dbReference type="EMBL" id="KAK7534557.1"/>
    </source>
</evidence>
<organism evidence="2 3">
    <name type="scientific">Phyllosticta citricarpa</name>
    <dbReference type="NCBI Taxonomy" id="55181"/>
    <lineage>
        <taxon>Eukaryota</taxon>
        <taxon>Fungi</taxon>
        <taxon>Dikarya</taxon>
        <taxon>Ascomycota</taxon>
        <taxon>Pezizomycotina</taxon>
        <taxon>Dothideomycetes</taxon>
        <taxon>Dothideomycetes incertae sedis</taxon>
        <taxon>Botryosphaeriales</taxon>
        <taxon>Phyllostictaceae</taxon>
        <taxon>Phyllosticta</taxon>
    </lineage>
</organism>
<keyword evidence="1" id="KW-1133">Transmembrane helix</keyword>
<name>A0ABR1LLA8_9PEZI</name>
<feature type="transmembrane region" description="Helical" evidence="1">
    <location>
        <begin position="237"/>
        <end position="258"/>
    </location>
</feature>
<sequence>MTRSSWMKKKKKDLDKRSGRGFGWLAGWLERHDMMPMSPESGKSFFLGIGQFFFFFFLNLFGDTALLLLLLLLLYYHHSSSSLFVVVVRRRRHHHHHSSLPGVRRLVVGKKKEDLDAIFFLFFSSILRFSLLFSFTFFLFTTGWTRSSHIMLLLLLSLLSLSLLHERLMDGRIGAGRILGWRLLLLFPASSSSTRDLPICLSGWLAGVDQGLDMPTLMGLPFYFAVPSIALAQRTPLLLSLTHIHTLSLPLFLFYLLVQSLHRQSWWFWWRSGRGWYHSAPLHPYYSSMTQPILYGN</sequence>
<dbReference type="Proteomes" id="UP001365128">
    <property type="component" value="Unassembled WGS sequence"/>
</dbReference>
<proteinExistence type="predicted"/>
<evidence type="ECO:0000313" key="3">
    <source>
        <dbReference type="Proteomes" id="UP001365128"/>
    </source>
</evidence>
<protein>
    <recommendedName>
        <fullName evidence="4">Transmembrane protein</fullName>
    </recommendedName>
</protein>
<evidence type="ECO:0008006" key="4">
    <source>
        <dbReference type="Google" id="ProtNLM"/>
    </source>
</evidence>
<keyword evidence="1" id="KW-0812">Transmembrane</keyword>
<comment type="caution">
    <text evidence="2">The sequence shown here is derived from an EMBL/GenBank/DDBJ whole genome shotgun (WGS) entry which is preliminary data.</text>
</comment>
<feature type="transmembrane region" description="Helical" evidence="1">
    <location>
        <begin position="118"/>
        <end position="140"/>
    </location>
</feature>
<keyword evidence="1" id="KW-0472">Membrane</keyword>
<feature type="transmembrane region" description="Helical" evidence="1">
    <location>
        <begin position="67"/>
        <end position="88"/>
    </location>
</feature>
<feature type="transmembrane region" description="Helical" evidence="1">
    <location>
        <begin position="146"/>
        <end position="164"/>
    </location>
</feature>